<dbReference type="AlphaFoldDB" id="A0A5M3WUC0"/>
<sequence length="206" mass="22282">MAGNEYTAADITVLEFDEVVRKRPEMYFGVGLNDPRLPTALLCAVAGHALHPAAGVAREHTLRTVIEVFDDLGFTVAMDQVHAWGGADSPALGYYGSLLGPEWWLPAAVAALCESVTVEMWSDGRGFRQELAGIRPLAEPWEIDAPVGSGTRIVFVLDPGRLGRGAAFPTDHLELHDPDCGAPKGPGHVIVRDRRRANPGQEAFYK</sequence>
<evidence type="ECO:0000313" key="2">
    <source>
        <dbReference type="Proteomes" id="UP000331127"/>
    </source>
</evidence>
<accession>A0A5M3WUC0</accession>
<dbReference type="Proteomes" id="UP000331127">
    <property type="component" value="Unassembled WGS sequence"/>
</dbReference>
<reference evidence="1 2" key="1">
    <citation type="submission" date="2019-10" db="EMBL/GenBank/DDBJ databases">
        <title>Whole genome shotgun sequence of Acrocarpospora macrocephala NBRC 16266.</title>
        <authorList>
            <person name="Ichikawa N."/>
            <person name="Kimura A."/>
            <person name="Kitahashi Y."/>
            <person name="Komaki H."/>
            <person name="Oguchi A."/>
        </authorList>
    </citation>
    <scope>NUCLEOTIDE SEQUENCE [LARGE SCALE GENOMIC DNA]</scope>
    <source>
        <strain evidence="1 2">NBRC 16266</strain>
    </source>
</reference>
<comment type="caution">
    <text evidence="1">The sequence shown here is derived from an EMBL/GenBank/DDBJ whole genome shotgun (WGS) entry which is preliminary data.</text>
</comment>
<gene>
    <name evidence="1" type="ORF">Amac_065820</name>
</gene>
<dbReference type="Gene3D" id="3.30.565.10">
    <property type="entry name" value="Histidine kinase-like ATPase, C-terminal domain"/>
    <property type="match status" value="1"/>
</dbReference>
<dbReference type="SUPFAM" id="SSF55874">
    <property type="entry name" value="ATPase domain of HSP90 chaperone/DNA topoisomerase II/histidine kinase"/>
    <property type="match status" value="1"/>
</dbReference>
<dbReference type="EMBL" id="BLAE01000041">
    <property type="protein sequence ID" value="GES12985.1"/>
    <property type="molecule type" value="Genomic_DNA"/>
</dbReference>
<organism evidence="1 2">
    <name type="scientific">Acrocarpospora macrocephala</name>
    <dbReference type="NCBI Taxonomy" id="150177"/>
    <lineage>
        <taxon>Bacteria</taxon>
        <taxon>Bacillati</taxon>
        <taxon>Actinomycetota</taxon>
        <taxon>Actinomycetes</taxon>
        <taxon>Streptosporangiales</taxon>
        <taxon>Streptosporangiaceae</taxon>
        <taxon>Acrocarpospora</taxon>
    </lineage>
</organism>
<evidence type="ECO:0000313" key="1">
    <source>
        <dbReference type="EMBL" id="GES12985.1"/>
    </source>
</evidence>
<name>A0A5M3WUC0_9ACTN</name>
<keyword evidence="2" id="KW-1185">Reference proteome</keyword>
<proteinExistence type="predicted"/>
<dbReference type="OrthoDB" id="3295928at2"/>
<protein>
    <submittedName>
        <fullName evidence="1">Uncharacterized protein</fullName>
    </submittedName>
</protein>
<dbReference type="RefSeq" id="WP_155358263.1">
    <property type="nucleotide sequence ID" value="NZ_BAAAHL010000009.1"/>
</dbReference>
<dbReference type="InterPro" id="IPR036890">
    <property type="entry name" value="HATPase_C_sf"/>
</dbReference>